<dbReference type="Pfam" id="PF12796">
    <property type="entry name" value="Ank_2"/>
    <property type="match status" value="1"/>
</dbReference>
<proteinExistence type="predicted"/>
<dbReference type="Gene3D" id="1.25.40.20">
    <property type="entry name" value="Ankyrin repeat-containing domain"/>
    <property type="match status" value="1"/>
</dbReference>
<dbReference type="PROSITE" id="PS50297">
    <property type="entry name" value="ANK_REP_REGION"/>
    <property type="match status" value="1"/>
</dbReference>
<dbReference type="InterPro" id="IPR036770">
    <property type="entry name" value="Ankyrin_rpt-contain_sf"/>
</dbReference>
<evidence type="ECO:0000256" key="3">
    <source>
        <dbReference type="PROSITE-ProRule" id="PRU00023"/>
    </source>
</evidence>
<keyword evidence="2 3" id="KW-0040">ANK repeat</keyword>
<protein>
    <submittedName>
        <fullName evidence="4">Ankyrin repeat domain-containing protein</fullName>
    </submittedName>
</protein>
<dbReference type="SMART" id="SM00248">
    <property type="entry name" value="ANK"/>
    <property type="match status" value="2"/>
</dbReference>
<name>A0ABS0SN29_9FLAO</name>
<evidence type="ECO:0000256" key="1">
    <source>
        <dbReference type="ARBA" id="ARBA00022737"/>
    </source>
</evidence>
<dbReference type="SUPFAM" id="SSF48403">
    <property type="entry name" value="Ankyrin repeat"/>
    <property type="match status" value="1"/>
</dbReference>
<dbReference type="PANTHER" id="PTHR24123">
    <property type="entry name" value="ANKYRIN REPEAT-CONTAINING"/>
    <property type="match status" value="1"/>
</dbReference>
<reference evidence="4 5" key="1">
    <citation type="journal article" date="2021" name="Int. J. Syst. Evol. Microbiol.">
        <title>Capnocytophaga periodontitidis sp. nov., isolated from subgingival plaque of periodontitis patient.</title>
        <authorList>
            <person name="Zhang Y."/>
            <person name="Qiao D."/>
            <person name="Shi W."/>
            <person name="Wu D."/>
            <person name="Cai M."/>
        </authorList>
    </citation>
    <scope>NUCLEOTIDE SEQUENCE [LARGE SCALE GENOMIC DNA]</scope>
    <source>
        <strain evidence="4 5">051621</strain>
    </source>
</reference>
<dbReference type="Proteomes" id="UP000641139">
    <property type="component" value="Unassembled WGS sequence"/>
</dbReference>
<evidence type="ECO:0000313" key="5">
    <source>
        <dbReference type="Proteomes" id="UP000641139"/>
    </source>
</evidence>
<keyword evidence="1" id="KW-0677">Repeat</keyword>
<dbReference type="PANTHER" id="PTHR24123:SF33">
    <property type="entry name" value="PROTEIN HOS4"/>
    <property type="match status" value="1"/>
</dbReference>
<sequence>MLLENGVAINQAQEDKQFGNTALHLAVIGQQYEAFSYLIEKGANVNAQDIHGNSVLSVAVFNYKKNPPLYREMIETLLKYNANPHLANQYNVTVHSLAHSIGNADVKKFF</sequence>
<evidence type="ECO:0000313" key="4">
    <source>
        <dbReference type="EMBL" id="MBI1647134.1"/>
    </source>
</evidence>
<dbReference type="InterPro" id="IPR051165">
    <property type="entry name" value="Multifunctional_ANK_Repeat"/>
</dbReference>
<feature type="repeat" description="ANK" evidence="3">
    <location>
        <begin position="18"/>
        <end position="50"/>
    </location>
</feature>
<dbReference type="InterPro" id="IPR002110">
    <property type="entry name" value="Ankyrin_rpt"/>
</dbReference>
<keyword evidence="5" id="KW-1185">Reference proteome</keyword>
<accession>A0ABS0SN29</accession>
<gene>
    <name evidence="4" type="ORF">I7X30_08705</name>
</gene>
<dbReference type="EMBL" id="JAEFDC010000006">
    <property type="protein sequence ID" value="MBI1647134.1"/>
    <property type="molecule type" value="Genomic_DNA"/>
</dbReference>
<organism evidence="4 5">
    <name type="scientific">Capnocytophaga periodontitidis</name>
    <dbReference type="NCBI Taxonomy" id="2795027"/>
    <lineage>
        <taxon>Bacteria</taxon>
        <taxon>Pseudomonadati</taxon>
        <taxon>Bacteroidota</taxon>
        <taxon>Flavobacteriia</taxon>
        <taxon>Flavobacteriales</taxon>
        <taxon>Flavobacteriaceae</taxon>
        <taxon>Capnocytophaga</taxon>
    </lineage>
</organism>
<evidence type="ECO:0000256" key="2">
    <source>
        <dbReference type="ARBA" id="ARBA00023043"/>
    </source>
</evidence>
<dbReference type="PROSITE" id="PS50088">
    <property type="entry name" value="ANK_REPEAT"/>
    <property type="match status" value="1"/>
</dbReference>
<comment type="caution">
    <text evidence="4">The sequence shown here is derived from an EMBL/GenBank/DDBJ whole genome shotgun (WGS) entry which is preliminary data.</text>
</comment>